<feature type="compositionally biased region" description="Acidic residues" evidence="1">
    <location>
        <begin position="453"/>
        <end position="462"/>
    </location>
</feature>
<feature type="region of interest" description="Disordered" evidence="1">
    <location>
        <begin position="426"/>
        <end position="445"/>
    </location>
</feature>
<proteinExistence type="predicted"/>
<evidence type="ECO:0000313" key="2">
    <source>
        <dbReference type="EMBL" id="PFH56942.1"/>
    </source>
</evidence>
<feature type="region of interest" description="Disordered" evidence="1">
    <location>
        <begin position="451"/>
        <end position="483"/>
    </location>
</feature>
<protein>
    <submittedName>
        <fullName evidence="2">Uncharacterized protein</fullName>
    </submittedName>
</protein>
<dbReference type="AlphaFoldDB" id="A0A2A9P7T1"/>
<gene>
    <name evidence="2" type="ORF">XA68_15742</name>
</gene>
<keyword evidence="3" id="KW-1185">Reference proteome</keyword>
<dbReference type="EMBL" id="LAZP02000483">
    <property type="protein sequence ID" value="PFH56942.1"/>
    <property type="molecule type" value="Genomic_DNA"/>
</dbReference>
<evidence type="ECO:0000313" key="3">
    <source>
        <dbReference type="Proteomes" id="UP000037136"/>
    </source>
</evidence>
<sequence length="483" mass="53855">MAPARLLLPSDLGVSFRDEPMSSLLSPERDKSSPPPRRRLRQQQSPPADDVPDTTQLPTDMLDATLSSQPKLIRFADTVVMPASAAQSPDWLGRPDRPPSDGSLCAVLRKHSGLSLFVRPVGWTDLHTKLLDVRFSELPACESPRPVNVAGSRPPRGLLRPSPTMTSLSAALTEILRPAARHVVVNTNAVQTMLSTLWPAPFTKPLLNPELPLFFGDRAYHKAIRTPIMWNFPSTSRMAAAHDDFDLPMMCYIGKNHLSMMRCSSARPAACPNEPIMRLQRVRSRTLMPANPNHDAHFVAIFIAMAQRHFYPSLAPSPKKESRWWPFESTSPRPKFRDLKLRLLSHDDVTGEFIVYTARVTAKFLERFHKPRKTARDAAGKVPGLDIEYTRIPIWPILGLRERLGKALGQDLVGPFDESSMETWDYGEEEADGKGQAKGKRKRQSVLDIFSEGSEEATDDEGPDRLGVKRRRLAEGSTVGVAA</sequence>
<comment type="caution">
    <text evidence="2">The sequence shown here is derived from an EMBL/GenBank/DDBJ whole genome shotgun (WGS) entry which is preliminary data.</text>
</comment>
<organism evidence="2 3">
    <name type="scientific">Ophiocordyceps unilateralis</name>
    <name type="common">Zombie-ant fungus</name>
    <name type="synonym">Torrubia unilateralis</name>
    <dbReference type="NCBI Taxonomy" id="268505"/>
    <lineage>
        <taxon>Eukaryota</taxon>
        <taxon>Fungi</taxon>
        <taxon>Dikarya</taxon>
        <taxon>Ascomycota</taxon>
        <taxon>Pezizomycotina</taxon>
        <taxon>Sordariomycetes</taxon>
        <taxon>Hypocreomycetidae</taxon>
        <taxon>Hypocreales</taxon>
        <taxon>Ophiocordycipitaceae</taxon>
        <taxon>Ophiocordyceps</taxon>
    </lineage>
</organism>
<reference evidence="2 3" key="2">
    <citation type="journal article" date="2017" name="Sci. Rep.">
        <title>Ant-infecting Ophiocordyceps genomes reveal a high diversity of potential behavioral manipulation genes and a possible major role for enterotoxins.</title>
        <authorList>
            <person name="de Bekker C."/>
            <person name="Ohm R.A."/>
            <person name="Evans H.C."/>
            <person name="Brachmann A."/>
            <person name="Hughes D.P."/>
        </authorList>
    </citation>
    <scope>NUCLEOTIDE SEQUENCE [LARGE SCALE GENOMIC DNA]</scope>
    <source>
        <strain evidence="2 3">SC16a</strain>
    </source>
</reference>
<feature type="region of interest" description="Disordered" evidence="1">
    <location>
        <begin position="1"/>
        <end position="58"/>
    </location>
</feature>
<dbReference type="Proteomes" id="UP000037136">
    <property type="component" value="Unassembled WGS sequence"/>
</dbReference>
<name>A0A2A9P7T1_OPHUN</name>
<accession>A0A2A9P7T1</accession>
<reference evidence="2 3" key="1">
    <citation type="journal article" date="2015" name="BMC Genomics">
        <title>Gene expression during zombie ant biting behavior reflects the complexity underlying fungal parasitic behavioral manipulation.</title>
        <authorList>
            <person name="de Bekker C."/>
            <person name="Ohm R.A."/>
            <person name="Loreto R.G."/>
            <person name="Sebastian A."/>
            <person name="Albert I."/>
            <person name="Merrow M."/>
            <person name="Brachmann A."/>
            <person name="Hughes D.P."/>
        </authorList>
    </citation>
    <scope>NUCLEOTIDE SEQUENCE [LARGE SCALE GENOMIC DNA]</scope>
    <source>
        <strain evidence="2 3">SC16a</strain>
    </source>
</reference>
<dbReference type="OrthoDB" id="5236816at2759"/>
<evidence type="ECO:0000256" key="1">
    <source>
        <dbReference type="SAM" id="MobiDB-lite"/>
    </source>
</evidence>